<proteinExistence type="predicted"/>
<organism evidence="1">
    <name type="scientific">Haemonchus placei</name>
    <name type="common">Barber's pole worm</name>
    <dbReference type="NCBI Taxonomy" id="6290"/>
    <lineage>
        <taxon>Eukaryota</taxon>
        <taxon>Metazoa</taxon>
        <taxon>Ecdysozoa</taxon>
        <taxon>Nematoda</taxon>
        <taxon>Chromadorea</taxon>
        <taxon>Rhabditida</taxon>
        <taxon>Rhabditina</taxon>
        <taxon>Rhabditomorpha</taxon>
        <taxon>Strongyloidea</taxon>
        <taxon>Trichostrongylidae</taxon>
        <taxon>Haemonchus</taxon>
    </lineage>
</organism>
<sequence>LVIKQRCLRSIYLIEGLIEDIEKAESHAKGV</sequence>
<accession>A0A0N4WS77</accession>
<reference evidence="1" key="1">
    <citation type="submission" date="2017-02" db="UniProtKB">
        <authorList>
            <consortium name="WormBaseParasite"/>
        </authorList>
    </citation>
    <scope>IDENTIFICATION</scope>
</reference>
<dbReference type="WBParaSite" id="HPLM_0001437601-mRNA-1">
    <property type="protein sequence ID" value="HPLM_0001437601-mRNA-1"/>
    <property type="gene ID" value="HPLM_0001437601"/>
</dbReference>
<evidence type="ECO:0000313" key="1">
    <source>
        <dbReference type="WBParaSite" id="HPLM_0001437601-mRNA-1"/>
    </source>
</evidence>
<name>A0A0N4WS77_HAEPC</name>
<dbReference type="AlphaFoldDB" id="A0A0N4WS77"/>
<protein>
    <submittedName>
        <fullName evidence="1">Transcriptional regulator</fullName>
    </submittedName>
</protein>